<reference evidence="1" key="1">
    <citation type="submission" date="2022-10" db="EMBL/GenBank/DDBJ databases">
        <authorList>
            <person name="Kim H.S."/>
            <person name="Kim J.-S."/>
            <person name="Suh M.K."/>
            <person name="Eom M.K."/>
            <person name="Lee J.-S."/>
        </authorList>
    </citation>
    <scope>NUCLEOTIDE SEQUENCE</scope>
    <source>
        <strain evidence="1">LIP-5</strain>
    </source>
</reference>
<sequence length="63" mass="7057">MDGKRVAGLLINEDPGKMLYQVEGSAFAKGVDYEGEHIKWQAKGNEGTWIENGKSEKYKLVNQ</sequence>
<proteinExistence type="predicted"/>
<evidence type="ECO:0008006" key="3">
    <source>
        <dbReference type="Google" id="ProtNLM"/>
    </source>
</evidence>
<accession>A0AAE3IP01</accession>
<gene>
    <name evidence="1" type="ORF">OD355_08950</name>
</gene>
<dbReference type="AlphaFoldDB" id="A0AAE3IP01"/>
<dbReference type="RefSeq" id="WP_263038126.1">
    <property type="nucleotide sequence ID" value="NZ_JAOTPL010000011.1"/>
</dbReference>
<organism evidence="1 2">
    <name type="scientific">Haoranjiania flava</name>
    <dbReference type="NCBI Taxonomy" id="1856322"/>
    <lineage>
        <taxon>Bacteria</taxon>
        <taxon>Pseudomonadati</taxon>
        <taxon>Bacteroidota</taxon>
        <taxon>Chitinophagia</taxon>
        <taxon>Chitinophagales</taxon>
        <taxon>Chitinophagaceae</taxon>
        <taxon>Haoranjiania</taxon>
    </lineage>
</organism>
<keyword evidence="2" id="KW-1185">Reference proteome</keyword>
<dbReference type="EMBL" id="JAOTPL010000011">
    <property type="protein sequence ID" value="MCU7694640.1"/>
    <property type="molecule type" value="Genomic_DNA"/>
</dbReference>
<comment type="caution">
    <text evidence="1">The sequence shown here is derived from an EMBL/GenBank/DDBJ whole genome shotgun (WGS) entry which is preliminary data.</text>
</comment>
<evidence type="ECO:0000313" key="2">
    <source>
        <dbReference type="Proteomes" id="UP001209317"/>
    </source>
</evidence>
<dbReference type="Proteomes" id="UP001209317">
    <property type="component" value="Unassembled WGS sequence"/>
</dbReference>
<protein>
    <recommendedName>
        <fullName evidence="3">C-type lysozyme inhibitor domain-containing protein</fullName>
    </recommendedName>
</protein>
<evidence type="ECO:0000313" key="1">
    <source>
        <dbReference type="EMBL" id="MCU7694640.1"/>
    </source>
</evidence>
<name>A0AAE3IP01_9BACT</name>